<keyword evidence="9 10" id="KW-0472">Membrane</keyword>
<evidence type="ECO:0000313" key="13">
    <source>
        <dbReference type="Proteomes" id="UP001595907"/>
    </source>
</evidence>
<dbReference type="InterPro" id="IPR036163">
    <property type="entry name" value="HMA_dom_sf"/>
</dbReference>
<dbReference type="NCBIfam" id="TIGR01511">
    <property type="entry name" value="ATPase-IB1_Cu"/>
    <property type="match status" value="1"/>
</dbReference>
<dbReference type="InterPro" id="IPR059000">
    <property type="entry name" value="ATPase_P-type_domA"/>
</dbReference>
<dbReference type="Proteomes" id="UP001595907">
    <property type="component" value="Unassembled WGS sequence"/>
</dbReference>
<dbReference type="InterPro" id="IPR018303">
    <property type="entry name" value="ATPase_P-typ_P_site"/>
</dbReference>
<evidence type="ECO:0000256" key="5">
    <source>
        <dbReference type="ARBA" id="ARBA00022741"/>
    </source>
</evidence>
<dbReference type="PRINTS" id="PR00119">
    <property type="entry name" value="CATATPASE"/>
</dbReference>
<evidence type="ECO:0000256" key="10">
    <source>
        <dbReference type="RuleBase" id="RU362081"/>
    </source>
</evidence>
<evidence type="ECO:0000256" key="1">
    <source>
        <dbReference type="ARBA" id="ARBA00004127"/>
    </source>
</evidence>
<dbReference type="InterPro" id="IPR006121">
    <property type="entry name" value="HMA_dom"/>
</dbReference>
<dbReference type="Gene3D" id="3.40.1110.10">
    <property type="entry name" value="Calcium-transporting ATPase, cytoplasmic domain N"/>
    <property type="match status" value="1"/>
</dbReference>
<keyword evidence="8 10" id="KW-1133">Transmembrane helix</keyword>
<dbReference type="SFLD" id="SFLDS00003">
    <property type="entry name" value="Haloacid_Dehalogenase"/>
    <property type="match status" value="1"/>
</dbReference>
<dbReference type="PRINTS" id="PR00943">
    <property type="entry name" value="CUATPASE"/>
</dbReference>
<dbReference type="PANTHER" id="PTHR43520:SF8">
    <property type="entry name" value="P-TYPE CU(+) TRANSPORTER"/>
    <property type="match status" value="1"/>
</dbReference>
<keyword evidence="3 10" id="KW-0812">Transmembrane</keyword>
<comment type="caution">
    <text evidence="12">The sequence shown here is derived from an EMBL/GenBank/DDBJ whole genome shotgun (WGS) entry which is preliminary data.</text>
</comment>
<dbReference type="Pfam" id="PF00702">
    <property type="entry name" value="Hydrolase"/>
    <property type="match status" value="1"/>
</dbReference>
<dbReference type="InterPro" id="IPR023214">
    <property type="entry name" value="HAD_sf"/>
</dbReference>
<dbReference type="PANTHER" id="PTHR43520">
    <property type="entry name" value="ATP7, ISOFORM B"/>
    <property type="match status" value="1"/>
</dbReference>
<dbReference type="CDD" id="cd00371">
    <property type="entry name" value="HMA"/>
    <property type="match status" value="1"/>
</dbReference>
<evidence type="ECO:0000256" key="2">
    <source>
        <dbReference type="ARBA" id="ARBA00006024"/>
    </source>
</evidence>
<dbReference type="InterPro" id="IPR027256">
    <property type="entry name" value="P-typ_ATPase_IB"/>
</dbReference>
<feature type="domain" description="HMA" evidence="11">
    <location>
        <begin position="2"/>
        <end position="64"/>
    </location>
</feature>
<dbReference type="Pfam" id="PF00122">
    <property type="entry name" value="E1-E2_ATPase"/>
    <property type="match status" value="1"/>
</dbReference>
<dbReference type="SUPFAM" id="SSF56784">
    <property type="entry name" value="HAD-like"/>
    <property type="match status" value="1"/>
</dbReference>
<dbReference type="NCBIfam" id="TIGR01525">
    <property type="entry name" value="ATPase-IB_hvy"/>
    <property type="match status" value="1"/>
</dbReference>
<keyword evidence="13" id="KW-1185">Reference proteome</keyword>
<dbReference type="Gene3D" id="3.40.50.1000">
    <property type="entry name" value="HAD superfamily/HAD-like"/>
    <property type="match status" value="1"/>
</dbReference>
<evidence type="ECO:0000256" key="3">
    <source>
        <dbReference type="ARBA" id="ARBA00022692"/>
    </source>
</evidence>
<feature type="transmembrane region" description="Helical" evidence="10">
    <location>
        <begin position="653"/>
        <end position="672"/>
    </location>
</feature>
<feature type="transmembrane region" description="Helical" evidence="10">
    <location>
        <begin position="86"/>
        <end position="105"/>
    </location>
</feature>
<feature type="transmembrane region" description="Helical" evidence="10">
    <location>
        <begin position="171"/>
        <end position="190"/>
    </location>
</feature>
<evidence type="ECO:0000256" key="9">
    <source>
        <dbReference type="ARBA" id="ARBA00023136"/>
    </source>
</evidence>
<keyword evidence="5 10" id="KW-0547">Nucleotide-binding</keyword>
<dbReference type="InterPro" id="IPR036412">
    <property type="entry name" value="HAD-like_sf"/>
</dbReference>
<dbReference type="PROSITE" id="PS00154">
    <property type="entry name" value="ATPASE_E1_E2"/>
    <property type="match status" value="1"/>
</dbReference>
<sequence length="702" mass="76489">MQTTEWKVEGMTCSNCALSITNYLKKEGLNNVAVNAITGEVSFADALDIEKIKKGIQQLGYKVVDENAVTITPSKTNFLHNNKQRFLFTLPVTVVLMLHMLPLHMHWLMNPWVQAIICLPVFVVGMYYFGKSAYKSLLHGSPNMNVLITVGAIASFGYSMVGAILNLGEHYLFFETTASIITLVFFGNYLEEAAIQSTQKAVKSLTATQKVMANMIAFDDQHQEQIFPIENKYLKNGDLVLIKNGEQVPADCKILWGDCSVNEAIITGEFEPITKQKKDTLIGGSTVVNGLVKAIVTAAGKDTVLANIIHLVQQAQAEKPPLQKLADRISAVFVPVVLGFALLTFIINYFLFDVSSAQAMLRGIAVLVISCPCAMGLATPAAIAVGLGRAAKLGILFKNASALETFKKIKQVVFDKTGTLTTGKFTVTEYQSDVDDITFKKMVYSLEKFSNHPIAKAITEQWKTNDFITWQKIEEIKGVGMVATDHEGNIYKVGSHKILPSIPTSEHNLYVIKNDILIGWINLADEIRPEAASVINWLHQQQIKTILLSGDSTIKCAQVAQILGIDEVYASKTPSEKLAIITSLNAAAPTAMVGDGINDAPALAKASLGISLSDAAQIAIQSADVILMNQGLKNLPMALGLGKHTYRTIKQNLFWAFIYNIVALPIAAFGLLTPTLAALAMGFSDIVLAINSVKLYVKKVTD</sequence>
<dbReference type="Gene3D" id="2.70.150.10">
    <property type="entry name" value="Calcium-transporting ATPase, cytoplasmic transduction domain A"/>
    <property type="match status" value="1"/>
</dbReference>
<name>A0ABV8QR72_9BACT</name>
<keyword evidence="7" id="KW-1278">Translocase</keyword>
<feature type="transmembrane region" description="Helical" evidence="10">
    <location>
        <begin position="329"/>
        <end position="352"/>
    </location>
</feature>
<gene>
    <name evidence="12" type="ORF">ACFOWM_06910</name>
</gene>
<dbReference type="InterPro" id="IPR008250">
    <property type="entry name" value="ATPase_P-typ_transduc_dom_A_sf"/>
</dbReference>
<keyword evidence="10" id="KW-1003">Cell membrane</keyword>
<feature type="transmembrane region" description="Helical" evidence="10">
    <location>
        <begin position="142"/>
        <end position="165"/>
    </location>
</feature>
<dbReference type="SUPFAM" id="SSF81653">
    <property type="entry name" value="Calcium ATPase, transduction domain A"/>
    <property type="match status" value="1"/>
</dbReference>
<proteinExistence type="inferred from homology"/>
<feature type="transmembrane region" description="Helical" evidence="10">
    <location>
        <begin position="364"/>
        <end position="388"/>
    </location>
</feature>
<evidence type="ECO:0000256" key="8">
    <source>
        <dbReference type="ARBA" id="ARBA00022989"/>
    </source>
</evidence>
<dbReference type="InterPro" id="IPR023298">
    <property type="entry name" value="ATPase_P-typ_TM_dom_sf"/>
</dbReference>
<reference evidence="13" key="1">
    <citation type="journal article" date="2019" name="Int. J. Syst. Evol. Microbiol.">
        <title>The Global Catalogue of Microorganisms (GCM) 10K type strain sequencing project: providing services to taxonomists for standard genome sequencing and annotation.</title>
        <authorList>
            <consortium name="The Broad Institute Genomics Platform"/>
            <consortium name="The Broad Institute Genome Sequencing Center for Infectious Disease"/>
            <person name="Wu L."/>
            <person name="Ma J."/>
        </authorList>
    </citation>
    <scope>NUCLEOTIDE SEQUENCE [LARGE SCALE GENOMIC DNA]</scope>
    <source>
        <strain evidence="13">CECT 8289</strain>
    </source>
</reference>
<keyword evidence="6 10" id="KW-0067">ATP-binding</keyword>
<dbReference type="InterPro" id="IPR023299">
    <property type="entry name" value="ATPase_P-typ_cyto_dom_N"/>
</dbReference>
<comment type="subcellular location">
    <subcellularLocation>
        <location evidence="10">Cell membrane</location>
    </subcellularLocation>
    <subcellularLocation>
        <location evidence="1">Endomembrane system</location>
        <topology evidence="1">Multi-pass membrane protein</topology>
    </subcellularLocation>
</comment>
<dbReference type="SUPFAM" id="SSF81665">
    <property type="entry name" value="Calcium ATPase, transmembrane domain M"/>
    <property type="match status" value="1"/>
</dbReference>
<comment type="similarity">
    <text evidence="2 10">Belongs to the cation transport ATPase (P-type) (TC 3.A.3) family. Type IB subfamily.</text>
</comment>
<evidence type="ECO:0000256" key="7">
    <source>
        <dbReference type="ARBA" id="ARBA00022967"/>
    </source>
</evidence>
<organism evidence="12 13">
    <name type="scientific">Ferruginibacter yonginensis</name>
    <dbReference type="NCBI Taxonomy" id="1310416"/>
    <lineage>
        <taxon>Bacteria</taxon>
        <taxon>Pseudomonadati</taxon>
        <taxon>Bacteroidota</taxon>
        <taxon>Chitinophagia</taxon>
        <taxon>Chitinophagales</taxon>
        <taxon>Chitinophagaceae</taxon>
        <taxon>Ferruginibacter</taxon>
    </lineage>
</organism>
<dbReference type="SUPFAM" id="SSF55008">
    <property type="entry name" value="HMA, heavy metal-associated domain"/>
    <property type="match status" value="1"/>
</dbReference>
<dbReference type="SFLD" id="SFLDF00027">
    <property type="entry name" value="p-type_atpase"/>
    <property type="match status" value="1"/>
</dbReference>
<evidence type="ECO:0000256" key="6">
    <source>
        <dbReference type="ARBA" id="ARBA00022840"/>
    </source>
</evidence>
<dbReference type="Pfam" id="PF00403">
    <property type="entry name" value="HMA"/>
    <property type="match status" value="1"/>
</dbReference>
<dbReference type="EMBL" id="JBHSCZ010000001">
    <property type="protein sequence ID" value="MFC4262599.1"/>
    <property type="molecule type" value="Genomic_DNA"/>
</dbReference>
<evidence type="ECO:0000313" key="12">
    <source>
        <dbReference type="EMBL" id="MFC4262599.1"/>
    </source>
</evidence>
<dbReference type="PROSITE" id="PS50846">
    <property type="entry name" value="HMA_2"/>
    <property type="match status" value="1"/>
</dbReference>
<evidence type="ECO:0000256" key="4">
    <source>
        <dbReference type="ARBA" id="ARBA00022723"/>
    </source>
</evidence>
<dbReference type="InterPro" id="IPR044492">
    <property type="entry name" value="P_typ_ATPase_HD_dom"/>
</dbReference>
<dbReference type="NCBIfam" id="TIGR01494">
    <property type="entry name" value="ATPase_P-type"/>
    <property type="match status" value="1"/>
</dbReference>
<accession>A0ABV8QR72</accession>
<dbReference type="InterPro" id="IPR001757">
    <property type="entry name" value="P_typ_ATPase"/>
</dbReference>
<feature type="transmembrane region" description="Helical" evidence="10">
    <location>
        <begin position="111"/>
        <end position="130"/>
    </location>
</feature>
<dbReference type="RefSeq" id="WP_379708173.1">
    <property type="nucleotide sequence ID" value="NZ_JBHSCZ010000001.1"/>
</dbReference>
<dbReference type="Gene3D" id="3.30.70.100">
    <property type="match status" value="1"/>
</dbReference>
<dbReference type="SFLD" id="SFLDG00002">
    <property type="entry name" value="C1.7:_P-type_atpase_like"/>
    <property type="match status" value="1"/>
</dbReference>
<keyword evidence="4 10" id="KW-0479">Metal-binding</keyword>
<evidence type="ECO:0000259" key="11">
    <source>
        <dbReference type="PROSITE" id="PS50846"/>
    </source>
</evidence>
<protein>
    <submittedName>
        <fullName evidence="12">Heavy metal translocating P-type ATPase</fullName>
    </submittedName>
</protein>
<dbReference type="NCBIfam" id="TIGR01512">
    <property type="entry name" value="ATPase-IB2_Cd"/>
    <property type="match status" value="1"/>
</dbReference>